<evidence type="ECO:0000256" key="7">
    <source>
        <dbReference type="ARBA" id="ARBA00022490"/>
    </source>
</evidence>
<comment type="subcellular location">
    <subcellularLocation>
        <location evidence="3">Cytoplasm</location>
    </subcellularLocation>
    <subcellularLocation>
        <location evidence="2">Nucleus</location>
    </subcellularLocation>
</comment>
<evidence type="ECO:0000256" key="5">
    <source>
        <dbReference type="ARBA" id="ARBA00017036"/>
    </source>
</evidence>
<comment type="similarity">
    <text evidence="4">Belongs to the IWR1/SLC7A6OS family.</text>
</comment>
<keyword evidence="9" id="KW-0539">Nucleus</keyword>
<reference evidence="13" key="1">
    <citation type="submission" date="2025-08" db="UniProtKB">
        <authorList>
            <consortium name="RefSeq"/>
        </authorList>
    </citation>
    <scope>IDENTIFICATION</scope>
</reference>
<evidence type="ECO:0000256" key="4">
    <source>
        <dbReference type="ARBA" id="ARBA00010218"/>
    </source>
</evidence>
<gene>
    <name evidence="13" type="primary">LOC101237954</name>
</gene>
<proteinExistence type="inferred from homology"/>
<dbReference type="Proteomes" id="UP001652625">
    <property type="component" value="Chromosome 06"/>
</dbReference>
<evidence type="ECO:0000256" key="8">
    <source>
        <dbReference type="ARBA" id="ARBA00022927"/>
    </source>
</evidence>
<evidence type="ECO:0000313" key="12">
    <source>
        <dbReference type="Proteomes" id="UP001652625"/>
    </source>
</evidence>
<evidence type="ECO:0000256" key="10">
    <source>
        <dbReference type="SAM" id="MobiDB-lite"/>
    </source>
</evidence>
<evidence type="ECO:0000259" key="11">
    <source>
        <dbReference type="Pfam" id="PF08574"/>
    </source>
</evidence>
<dbReference type="PANTHER" id="PTHR31196">
    <property type="entry name" value="RNA POLYMERASE II NUCLEAR LOCALIZATION PROTEIN SLC7A6OS-RELATED"/>
    <property type="match status" value="1"/>
</dbReference>
<feature type="region of interest" description="Disordered" evidence="10">
    <location>
        <begin position="217"/>
        <end position="264"/>
    </location>
</feature>
<feature type="compositionally biased region" description="Acidic residues" evidence="10">
    <location>
        <begin position="217"/>
        <end position="228"/>
    </location>
</feature>
<accession>A0ABM4C2U7</accession>
<keyword evidence="12" id="KW-1185">Reference proteome</keyword>
<evidence type="ECO:0000256" key="2">
    <source>
        <dbReference type="ARBA" id="ARBA00004123"/>
    </source>
</evidence>
<evidence type="ECO:0000256" key="3">
    <source>
        <dbReference type="ARBA" id="ARBA00004496"/>
    </source>
</evidence>
<dbReference type="InterPro" id="IPR040218">
    <property type="entry name" value="SLC7A6OS"/>
</dbReference>
<name>A0ABM4C2U7_HYDVU</name>
<keyword evidence="8" id="KW-0653">Protein transport</keyword>
<evidence type="ECO:0000313" key="13">
    <source>
        <dbReference type="RefSeq" id="XP_065655878.1"/>
    </source>
</evidence>
<evidence type="ECO:0000256" key="9">
    <source>
        <dbReference type="ARBA" id="ARBA00023242"/>
    </source>
</evidence>
<sequence>MALSDVQSMYNQGTILRIKRKRTEDPFNALLIRSSKQRKDNECIPTVDHDKSQSLFWFAGTVEHESTEKVVGEFKKFGWKQVKSNESIKQRARKENQGKHHISRFKLISSRRNQDKLSEKCESDCEKNFEVFDIVSDASSLSIDNSVVEDSDDILCNSVKMIRHNLIIENENTNEIKQTDYVYDLYFAPEEIQRSDNELLDIEFYEDILDANEEIDDDIIDDEDDSNDENNWRNDYPDEEEYNSSIDEEYHTDTSTEEDDACNYGEYRNRRIPMTLYETSDQNEYFETVASSDDDLSG</sequence>
<comment type="function">
    <text evidence="1">Directs RNA polymerase II nuclear import.</text>
</comment>
<feature type="domain" description="Transcription factor Iwr1" evidence="11">
    <location>
        <begin position="180"/>
        <end position="240"/>
    </location>
</feature>
<protein>
    <recommendedName>
        <fullName evidence="5">Probable RNA polymerase II nuclear localization protein SLC7A6OS</fullName>
    </recommendedName>
</protein>
<evidence type="ECO:0000256" key="1">
    <source>
        <dbReference type="ARBA" id="ARBA00003202"/>
    </source>
</evidence>
<dbReference type="PANTHER" id="PTHR31196:SF2">
    <property type="entry name" value="RNA POLYMERASE II NUCLEAR LOCALIZATION PROTEIN SLC7A6OS-RELATED"/>
    <property type="match status" value="1"/>
</dbReference>
<keyword evidence="7" id="KW-0963">Cytoplasm</keyword>
<dbReference type="InterPro" id="IPR013883">
    <property type="entry name" value="TF_Iwr1_dom"/>
</dbReference>
<dbReference type="GeneID" id="101237954"/>
<dbReference type="Pfam" id="PF08574">
    <property type="entry name" value="Iwr1"/>
    <property type="match status" value="1"/>
</dbReference>
<organism evidence="12 13">
    <name type="scientific">Hydra vulgaris</name>
    <name type="common">Hydra</name>
    <name type="synonym">Hydra attenuata</name>
    <dbReference type="NCBI Taxonomy" id="6087"/>
    <lineage>
        <taxon>Eukaryota</taxon>
        <taxon>Metazoa</taxon>
        <taxon>Cnidaria</taxon>
        <taxon>Hydrozoa</taxon>
        <taxon>Hydroidolina</taxon>
        <taxon>Anthoathecata</taxon>
        <taxon>Aplanulata</taxon>
        <taxon>Hydridae</taxon>
        <taxon>Hydra</taxon>
    </lineage>
</organism>
<dbReference type="RefSeq" id="XP_065655878.1">
    <property type="nucleotide sequence ID" value="XM_065799806.1"/>
</dbReference>
<evidence type="ECO:0000256" key="6">
    <source>
        <dbReference type="ARBA" id="ARBA00022448"/>
    </source>
</evidence>
<keyword evidence="6" id="KW-0813">Transport</keyword>